<dbReference type="GO" id="GO:0005634">
    <property type="term" value="C:nucleus"/>
    <property type="evidence" value="ECO:0007669"/>
    <property type="project" value="UniProtKB-SubCell"/>
</dbReference>
<feature type="region of interest" description="Disordered" evidence="7">
    <location>
        <begin position="109"/>
        <end position="258"/>
    </location>
</feature>
<dbReference type="GO" id="GO:0010629">
    <property type="term" value="P:negative regulation of gene expression"/>
    <property type="evidence" value="ECO:0007669"/>
    <property type="project" value="UniProtKB-ARBA"/>
</dbReference>
<evidence type="ECO:0000256" key="3">
    <source>
        <dbReference type="ARBA" id="ARBA00022722"/>
    </source>
</evidence>
<dbReference type="Proteomes" id="UP000792457">
    <property type="component" value="Unassembled WGS sequence"/>
</dbReference>
<feature type="compositionally biased region" description="Basic residues" evidence="7">
    <location>
        <begin position="202"/>
        <end position="211"/>
    </location>
</feature>
<evidence type="ECO:0000256" key="4">
    <source>
        <dbReference type="ARBA" id="ARBA00022801"/>
    </source>
</evidence>
<accession>A0A8K0P361</accession>
<proteinExistence type="inferred from homology"/>
<reference evidence="10" key="2">
    <citation type="submission" date="2017-10" db="EMBL/GenBank/DDBJ databases">
        <title>Ladona fulva Genome sequencing and assembly.</title>
        <authorList>
            <person name="Murali S."/>
            <person name="Richards S."/>
            <person name="Bandaranaike D."/>
            <person name="Bellair M."/>
            <person name="Blankenburg K."/>
            <person name="Chao H."/>
            <person name="Dinh H."/>
            <person name="Doddapaneni H."/>
            <person name="Dugan-Rocha S."/>
            <person name="Elkadiri S."/>
            <person name="Gnanaolivu R."/>
            <person name="Hernandez B."/>
            <person name="Skinner E."/>
            <person name="Javaid M."/>
            <person name="Lee S."/>
            <person name="Li M."/>
            <person name="Ming W."/>
            <person name="Munidasa M."/>
            <person name="Muniz J."/>
            <person name="Nguyen L."/>
            <person name="Hughes D."/>
            <person name="Osuji N."/>
            <person name="Pu L.-L."/>
            <person name="Puazo M."/>
            <person name="Qu C."/>
            <person name="Quiroz J."/>
            <person name="Raj R."/>
            <person name="Weissenberger G."/>
            <person name="Xin Y."/>
            <person name="Zou X."/>
            <person name="Han Y."/>
            <person name="Worley K."/>
            <person name="Muzny D."/>
            <person name="Gibbs R."/>
        </authorList>
    </citation>
    <scope>NUCLEOTIDE SEQUENCE</scope>
    <source>
        <strain evidence="10">Sampled in the wild</strain>
    </source>
</reference>
<evidence type="ECO:0000259" key="9">
    <source>
        <dbReference type="SMART" id="SM00479"/>
    </source>
</evidence>
<feature type="region of interest" description="Disordered" evidence="7">
    <location>
        <begin position="58"/>
        <end position="97"/>
    </location>
</feature>
<feature type="compositionally biased region" description="Acidic residues" evidence="7">
    <location>
        <begin position="182"/>
        <end position="191"/>
    </location>
</feature>
<feature type="region of interest" description="Disordered" evidence="7">
    <location>
        <begin position="390"/>
        <end position="440"/>
    </location>
</feature>
<feature type="compositionally biased region" description="Acidic residues" evidence="7">
    <location>
        <begin position="431"/>
        <end position="440"/>
    </location>
</feature>
<feature type="compositionally biased region" description="Low complexity" evidence="7">
    <location>
        <begin position="137"/>
        <end position="175"/>
    </location>
</feature>
<evidence type="ECO:0000256" key="7">
    <source>
        <dbReference type="SAM" id="MobiDB-lite"/>
    </source>
</evidence>
<keyword evidence="3" id="KW-0540">Nuclease</keyword>
<dbReference type="InterPro" id="IPR036397">
    <property type="entry name" value="RNaseH_sf"/>
</dbReference>
<evidence type="ECO:0000256" key="8">
    <source>
        <dbReference type="SAM" id="Phobius"/>
    </source>
</evidence>
<dbReference type="InterPro" id="IPR034922">
    <property type="entry name" value="REX1-like_exo"/>
</dbReference>
<feature type="compositionally biased region" description="Low complexity" evidence="7">
    <location>
        <begin position="408"/>
        <end position="421"/>
    </location>
</feature>
<comment type="similarity">
    <text evidence="2">Belongs to the REXO1/REXO3 family.</text>
</comment>
<evidence type="ECO:0000256" key="1">
    <source>
        <dbReference type="ARBA" id="ARBA00004123"/>
    </source>
</evidence>
<evidence type="ECO:0000256" key="2">
    <source>
        <dbReference type="ARBA" id="ARBA00006357"/>
    </source>
</evidence>
<evidence type="ECO:0000256" key="6">
    <source>
        <dbReference type="ARBA" id="ARBA00023242"/>
    </source>
</evidence>
<comment type="subcellular location">
    <subcellularLocation>
        <location evidence="1">Nucleus</location>
    </subcellularLocation>
</comment>
<dbReference type="EMBL" id="KZ308503">
    <property type="protein sequence ID" value="KAG8230688.1"/>
    <property type="molecule type" value="Genomic_DNA"/>
</dbReference>
<evidence type="ECO:0000256" key="5">
    <source>
        <dbReference type="ARBA" id="ARBA00022839"/>
    </source>
</evidence>
<feature type="compositionally biased region" description="Basic and acidic residues" evidence="7">
    <location>
        <begin position="58"/>
        <end position="78"/>
    </location>
</feature>
<dbReference type="InterPro" id="IPR012337">
    <property type="entry name" value="RNaseH-like_sf"/>
</dbReference>
<dbReference type="SUPFAM" id="SSF53098">
    <property type="entry name" value="Ribonuclease H-like"/>
    <property type="match status" value="1"/>
</dbReference>
<keyword evidence="5" id="KW-0269">Exonuclease</keyword>
<gene>
    <name evidence="10" type="ORF">J437_LFUL010765</name>
</gene>
<dbReference type="FunFam" id="3.30.420.10:FF:000031">
    <property type="entry name" value="RNA exonuclease 1"/>
    <property type="match status" value="1"/>
</dbReference>
<evidence type="ECO:0000313" key="11">
    <source>
        <dbReference type="Proteomes" id="UP000792457"/>
    </source>
</evidence>
<reference evidence="10" key="1">
    <citation type="submission" date="2013-04" db="EMBL/GenBank/DDBJ databases">
        <authorList>
            <person name="Qu J."/>
            <person name="Murali S.C."/>
            <person name="Bandaranaike D."/>
            <person name="Bellair M."/>
            <person name="Blankenburg K."/>
            <person name="Chao H."/>
            <person name="Dinh H."/>
            <person name="Doddapaneni H."/>
            <person name="Downs B."/>
            <person name="Dugan-Rocha S."/>
            <person name="Elkadiri S."/>
            <person name="Gnanaolivu R.D."/>
            <person name="Hernandez B."/>
            <person name="Javaid M."/>
            <person name="Jayaseelan J.C."/>
            <person name="Lee S."/>
            <person name="Li M."/>
            <person name="Ming W."/>
            <person name="Munidasa M."/>
            <person name="Muniz J."/>
            <person name="Nguyen L."/>
            <person name="Ongeri F."/>
            <person name="Osuji N."/>
            <person name="Pu L.-L."/>
            <person name="Puazo M."/>
            <person name="Qu C."/>
            <person name="Quiroz J."/>
            <person name="Raj R."/>
            <person name="Weissenberger G."/>
            <person name="Xin Y."/>
            <person name="Zou X."/>
            <person name="Han Y."/>
            <person name="Richards S."/>
            <person name="Worley K."/>
            <person name="Muzny D."/>
            <person name="Gibbs R."/>
        </authorList>
    </citation>
    <scope>NUCLEOTIDE SEQUENCE</scope>
    <source>
        <strain evidence="10">Sampled in the wild</strain>
    </source>
</reference>
<keyword evidence="6" id="KW-0539">Nucleus</keyword>
<keyword evidence="11" id="KW-1185">Reference proteome</keyword>
<keyword evidence="8" id="KW-1133">Transmembrane helix</keyword>
<dbReference type="SMART" id="SM00479">
    <property type="entry name" value="EXOIII"/>
    <property type="match status" value="1"/>
</dbReference>
<feature type="domain" description="Exonuclease" evidence="9">
    <location>
        <begin position="593"/>
        <end position="752"/>
    </location>
</feature>
<organism evidence="10 11">
    <name type="scientific">Ladona fulva</name>
    <name type="common">Scarce chaser dragonfly</name>
    <name type="synonym">Libellula fulva</name>
    <dbReference type="NCBI Taxonomy" id="123851"/>
    <lineage>
        <taxon>Eukaryota</taxon>
        <taxon>Metazoa</taxon>
        <taxon>Ecdysozoa</taxon>
        <taxon>Arthropoda</taxon>
        <taxon>Hexapoda</taxon>
        <taxon>Insecta</taxon>
        <taxon>Pterygota</taxon>
        <taxon>Palaeoptera</taxon>
        <taxon>Odonata</taxon>
        <taxon>Epiprocta</taxon>
        <taxon>Anisoptera</taxon>
        <taxon>Libelluloidea</taxon>
        <taxon>Libellulidae</taxon>
        <taxon>Ladona</taxon>
    </lineage>
</organism>
<dbReference type="AlphaFoldDB" id="A0A8K0P361"/>
<dbReference type="GO" id="GO:0003676">
    <property type="term" value="F:nucleic acid binding"/>
    <property type="evidence" value="ECO:0007669"/>
    <property type="project" value="InterPro"/>
</dbReference>
<feature type="compositionally biased region" description="Basic residues" evidence="7">
    <location>
        <begin position="228"/>
        <end position="237"/>
    </location>
</feature>
<keyword evidence="8" id="KW-0472">Membrane</keyword>
<evidence type="ECO:0000313" key="10">
    <source>
        <dbReference type="EMBL" id="KAG8230688.1"/>
    </source>
</evidence>
<keyword evidence="8" id="KW-0812">Transmembrane</keyword>
<dbReference type="GO" id="GO:0004527">
    <property type="term" value="F:exonuclease activity"/>
    <property type="evidence" value="ECO:0007669"/>
    <property type="project" value="UniProtKB-KW"/>
</dbReference>
<sequence length="757" mass="81266">MGMLGGERSKLFLVEAISVMADAGIGLTEFPAITLTVIVGATVFVLIYISTLFKTSARPEEAKHKPKEHTKIKEKNEGLHGGAQHSKSTKKKYVGERWGRDTKHTFSHPWLMTSLKGHKDSEDPGGGEADGGEVLELENGSSGDSSGSAGETCSSSSSCDASSSNSNLSTLSSSSKNSTEDGTCEGDSEVGVDDKVAARSTLNRKAKRNRMRRDDDSGNGDSPVAPVRSRRKARGRAPKAQMTNSRARQNAGAGCGGMVKSKSETCGSNFKSSGVRLPILRQYAKLTLGDVELAALLRHYLLTQDQLLVLGYPVESGLYPGRAIIYKDPSGSSFPDQGFVPTLPSEPSRPAHLFDVNAREFVPRSNISAVEDTSSLIDYSAASTNWTVGHGSSSSLSSLPRNSTAVDGGSTSSPEVSVSSEEGCDLGDLAPQEDEEDDEDLRGMTVISSDVLCVEYVEGKCVERIVSSVRMVSASEEKRCVRCGRGFFVTNDGEYLTQERCVYHWGKLQKVVVNRAMPSSNNKGRSNQGLGSGTVTRTEFGCCGGRKGSRGCSVGRLHVWCGTGDGFNGPYGGYVKTQPQGKRVSSASSVSALVYALDCEMCFTGRGLELSKVTLVGIDGRPVYEALVRPGRPVVDHNTRFSGVTAGDLSRATKYLADVQKDLLALIHADTILVGHGLENDLRALRLIHGCVVDTAVVFPHYYGLPYRRSLRSLTASYLGREIQGSSAGHDSCEDARAAMEVMLWKVRRDFRSVLEN</sequence>
<keyword evidence="4" id="KW-0378">Hydrolase</keyword>
<dbReference type="Gene3D" id="3.30.420.10">
    <property type="entry name" value="Ribonuclease H-like superfamily/Ribonuclease H"/>
    <property type="match status" value="1"/>
</dbReference>
<feature type="transmembrane region" description="Helical" evidence="8">
    <location>
        <begin position="30"/>
        <end position="53"/>
    </location>
</feature>
<protein>
    <recommendedName>
        <fullName evidence="9">Exonuclease domain-containing protein</fullName>
    </recommendedName>
</protein>
<dbReference type="InterPro" id="IPR047021">
    <property type="entry name" value="REXO1/3/4-like"/>
</dbReference>
<dbReference type="InterPro" id="IPR013520">
    <property type="entry name" value="Ribonucl_H"/>
</dbReference>
<name>A0A8K0P361_LADFU</name>
<dbReference type="PANTHER" id="PTHR12801:SF115">
    <property type="entry name" value="FI18136P1-RELATED"/>
    <property type="match status" value="1"/>
</dbReference>
<dbReference type="CDD" id="cd06145">
    <property type="entry name" value="REX1_like"/>
    <property type="match status" value="1"/>
</dbReference>
<dbReference type="OrthoDB" id="206335at2759"/>
<comment type="caution">
    <text evidence="10">The sequence shown here is derived from an EMBL/GenBank/DDBJ whole genome shotgun (WGS) entry which is preliminary data.</text>
</comment>
<dbReference type="PANTHER" id="PTHR12801">
    <property type="entry name" value="RNA EXONUCLEASE REXO1 / RECO3 FAMILY MEMBER-RELATED"/>
    <property type="match status" value="1"/>
</dbReference>